<dbReference type="Gene3D" id="3.20.20.140">
    <property type="entry name" value="Metal-dependent hydrolases"/>
    <property type="match status" value="1"/>
</dbReference>
<feature type="binding site" evidence="7">
    <location>
        <position position="188"/>
    </location>
    <ligand>
        <name>4-imidazolone-5-propanoate</name>
        <dbReference type="ChEBI" id="CHEBI:77893"/>
    </ligand>
</feature>
<feature type="binding site" evidence="7">
    <location>
        <position position="253"/>
    </location>
    <ligand>
        <name>Zn(2+)</name>
        <dbReference type="ChEBI" id="CHEBI:29105"/>
    </ligand>
</feature>
<dbReference type="Pfam" id="PF01979">
    <property type="entry name" value="Amidohydro_1"/>
    <property type="match status" value="1"/>
</dbReference>
<keyword evidence="4 7" id="KW-0369">Histidine metabolism</keyword>
<keyword evidence="7" id="KW-0963">Cytoplasm</keyword>
<gene>
    <name evidence="10" type="primary">hutI_1</name>
    <name evidence="7" type="synonym">hutI</name>
    <name evidence="10" type="ORF">GCM10008905_04610</name>
</gene>
<keyword evidence="5 7" id="KW-0862">Zinc</keyword>
<comment type="similarity">
    <text evidence="7">Belongs to the metallo-dependent hydrolases superfamily. HutI family.</text>
</comment>
<feature type="binding site" evidence="7">
    <location>
        <position position="329"/>
    </location>
    <ligand>
        <name>N-formimidoyl-L-glutamate</name>
        <dbReference type="ChEBI" id="CHEBI:58928"/>
    </ligand>
</feature>
<dbReference type="Proteomes" id="UP001500339">
    <property type="component" value="Unassembled WGS sequence"/>
</dbReference>
<protein>
    <recommendedName>
        <fullName evidence="1 7">Imidazolonepropionase</fullName>
        <ecNumber evidence="1 7">3.5.2.7</ecNumber>
    </recommendedName>
    <alternativeName>
        <fullName evidence="7">Imidazolone-5-propionate hydrolase</fullName>
    </alternativeName>
</protein>
<feature type="binding site" evidence="7">
    <location>
        <position position="155"/>
    </location>
    <ligand>
        <name>N-formimidoyl-L-glutamate</name>
        <dbReference type="ChEBI" id="CHEBI:58928"/>
    </ligand>
</feature>
<feature type="binding site" evidence="7">
    <location>
        <position position="83"/>
    </location>
    <ligand>
        <name>Fe(3+)</name>
        <dbReference type="ChEBI" id="CHEBI:29034"/>
    </ligand>
</feature>
<feature type="domain" description="Amidohydrolase-related" evidence="8">
    <location>
        <begin position="75"/>
        <end position="412"/>
    </location>
</feature>
<name>A0ABP3TXZ7_9CLOT</name>
<comment type="pathway">
    <text evidence="7">Amino-acid degradation; L-histidine degradation into L-glutamate; N-formimidoyl-L-glutamate from L-histidine: step 3/3.</text>
</comment>
<dbReference type="Pfam" id="PF22039">
    <property type="entry name" value="HUTI_composite_bact"/>
    <property type="match status" value="1"/>
</dbReference>
<dbReference type="Gene3D" id="2.30.40.10">
    <property type="entry name" value="Urease, subunit C, domain 1"/>
    <property type="match status" value="1"/>
</dbReference>
<evidence type="ECO:0000256" key="1">
    <source>
        <dbReference type="ARBA" id="ARBA00012864"/>
    </source>
</evidence>
<evidence type="ECO:0000256" key="2">
    <source>
        <dbReference type="ARBA" id="ARBA00022723"/>
    </source>
</evidence>
<feature type="binding site" evidence="7">
    <location>
        <position position="155"/>
    </location>
    <ligand>
        <name>4-imidazolone-5-propanoate</name>
        <dbReference type="ChEBI" id="CHEBI:77893"/>
    </ligand>
</feature>
<organism evidence="10 11">
    <name type="scientific">Clostridium malenominatum</name>
    <dbReference type="NCBI Taxonomy" id="1539"/>
    <lineage>
        <taxon>Bacteria</taxon>
        <taxon>Bacillati</taxon>
        <taxon>Bacillota</taxon>
        <taxon>Clostridia</taxon>
        <taxon>Eubacteriales</taxon>
        <taxon>Clostridiaceae</taxon>
        <taxon>Clostridium</taxon>
    </lineage>
</organism>
<keyword evidence="6 7" id="KW-0408">Iron</keyword>
<comment type="caution">
    <text evidence="10">The sequence shown here is derived from an EMBL/GenBank/DDBJ whole genome shotgun (WGS) entry which is preliminary data.</text>
</comment>
<feature type="binding site" evidence="7">
    <location>
        <position position="85"/>
    </location>
    <ligand>
        <name>Zn(2+)</name>
        <dbReference type="ChEBI" id="CHEBI:29105"/>
    </ligand>
</feature>
<feature type="binding site" evidence="7">
    <location>
        <position position="253"/>
    </location>
    <ligand>
        <name>Fe(3+)</name>
        <dbReference type="ChEBI" id="CHEBI:29034"/>
    </ligand>
</feature>
<comment type="subcellular location">
    <subcellularLocation>
        <location evidence="7">Cytoplasm</location>
    </subcellularLocation>
</comment>
<comment type="function">
    <text evidence="7">Catalyzes the hydrolytic cleavage of the carbon-nitrogen bond in imidazolone-5-propanoate to yield N-formimidoyl-L-glutamate. It is the third step in the universal histidine degradation pathway.</text>
</comment>
<dbReference type="SUPFAM" id="SSF51556">
    <property type="entry name" value="Metallo-dependent hydrolases"/>
    <property type="match status" value="1"/>
</dbReference>
<dbReference type="PANTHER" id="PTHR42752">
    <property type="entry name" value="IMIDAZOLONEPROPIONASE"/>
    <property type="match status" value="1"/>
</dbReference>
<feature type="binding site" evidence="7">
    <location>
        <position position="85"/>
    </location>
    <ligand>
        <name>Fe(3+)</name>
        <dbReference type="ChEBI" id="CHEBI:29034"/>
    </ligand>
</feature>
<accession>A0ABP3TXZ7</accession>
<dbReference type="EC" id="3.5.2.7" evidence="1 7"/>
<keyword evidence="11" id="KW-1185">Reference proteome</keyword>
<evidence type="ECO:0000256" key="3">
    <source>
        <dbReference type="ARBA" id="ARBA00022801"/>
    </source>
</evidence>
<evidence type="ECO:0000259" key="9">
    <source>
        <dbReference type="Pfam" id="PF22039"/>
    </source>
</evidence>
<feature type="binding site" evidence="7">
    <location>
        <position position="332"/>
    </location>
    <ligand>
        <name>4-imidazolone-5-propanoate</name>
        <dbReference type="ChEBI" id="CHEBI:77893"/>
    </ligand>
</feature>
<feature type="domain" description="Aminodeoxyfutalosine deaminase/Imidazolonepropionase-like composite" evidence="9">
    <location>
        <begin position="38"/>
        <end position="60"/>
    </location>
</feature>
<feature type="binding site" evidence="7">
    <location>
        <position position="327"/>
    </location>
    <ligand>
        <name>Fe(3+)</name>
        <dbReference type="ChEBI" id="CHEBI:29034"/>
    </ligand>
</feature>
<evidence type="ECO:0000256" key="6">
    <source>
        <dbReference type="ARBA" id="ARBA00023004"/>
    </source>
</evidence>
<evidence type="ECO:0000256" key="5">
    <source>
        <dbReference type="ARBA" id="ARBA00022833"/>
    </source>
</evidence>
<feature type="binding site" evidence="7">
    <location>
        <position position="256"/>
    </location>
    <ligand>
        <name>4-imidazolone-5-propanoate</name>
        <dbReference type="ChEBI" id="CHEBI:77893"/>
    </ligand>
</feature>
<evidence type="ECO:0000313" key="11">
    <source>
        <dbReference type="Proteomes" id="UP001500339"/>
    </source>
</evidence>
<reference evidence="11" key="1">
    <citation type="journal article" date="2019" name="Int. J. Syst. Evol. Microbiol.">
        <title>The Global Catalogue of Microorganisms (GCM) 10K type strain sequencing project: providing services to taxonomists for standard genome sequencing and annotation.</title>
        <authorList>
            <consortium name="The Broad Institute Genomics Platform"/>
            <consortium name="The Broad Institute Genome Sequencing Center for Infectious Disease"/>
            <person name="Wu L."/>
            <person name="Ma J."/>
        </authorList>
    </citation>
    <scope>NUCLEOTIDE SEQUENCE [LARGE SCALE GENOMIC DNA]</scope>
    <source>
        <strain evidence="11">JCM 1405</strain>
    </source>
</reference>
<feature type="binding site" evidence="7">
    <location>
        <position position="83"/>
    </location>
    <ligand>
        <name>Zn(2+)</name>
        <dbReference type="ChEBI" id="CHEBI:29105"/>
    </ligand>
</feature>
<dbReference type="InterPro" id="IPR006680">
    <property type="entry name" value="Amidohydro-rel"/>
</dbReference>
<dbReference type="InterPro" id="IPR032466">
    <property type="entry name" value="Metal_Hydrolase"/>
</dbReference>
<dbReference type="SUPFAM" id="SSF51338">
    <property type="entry name" value="Composite domain of metallo-dependent hydrolases"/>
    <property type="match status" value="1"/>
</dbReference>
<keyword evidence="3 7" id="KW-0378">Hydrolase</keyword>
<feature type="binding site" evidence="7">
    <location>
        <position position="92"/>
    </location>
    <ligand>
        <name>4-imidazolone-5-propanoate</name>
        <dbReference type="ChEBI" id="CHEBI:77893"/>
    </ligand>
</feature>
<evidence type="ECO:0000256" key="4">
    <source>
        <dbReference type="ARBA" id="ARBA00022808"/>
    </source>
</evidence>
<dbReference type="InterPro" id="IPR005920">
    <property type="entry name" value="HutI"/>
</dbReference>
<dbReference type="PANTHER" id="PTHR42752:SF1">
    <property type="entry name" value="IMIDAZOLONEPROPIONASE-RELATED"/>
    <property type="match status" value="1"/>
</dbReference>
<dbReference type="InterPro" id="IPR011059">
    <property type="entry name" value="Metal-dep_hydrolase_composite"/>
</dbReference>
<evidence type="ECO:0000259" key="8">
    <source>
        <dbReference type="Pfam" id="PF01979"/>
    </source>
</evidence>
<dbReference type="HAMAP" id="MF_00372">
    <property type="entry name" value="HutI"/>
    <property type="match status" value="1"/>
</dbReference>
<feature type="binding site" evidence="7">
    <location>
        <position position="327"/>
    </location>
    <ligand>
        <name>Zn(2+)</name>
        <dbReference type="ChEBI" id="CHEBI:29105"/>
    </ligand>
</feature>
<keyword evidence="2 7" id="KW-0479">Metal-binding</keyword>
<comment type="cofactor">
    <cofactor evidence="7">
        <name>Zn(2+)</name>
        <dbReference type="ChEBI" id="CHEBI:29105"/>
    </cofactor>
    <cofactor evidence="7">
        <name>Fe(3+)</name>
        <dbReference type="ChEBI" id="CHEBI:29034"/>
    </cofactor>
    <text evidence="7">Binds 1 zinc or iron ion per subunit.</text>
</comment>
<comment type="catalytic activity">
    <reaction evidence="7">
        <text>4-imidazolone-5-propanoate + H2O = N-formimidoyl-L-glutamate</text>
        <dbReference type="Rhea" id="RHEA:23660"/>
        <dbReference type="ChEBI" id="CHEBI:15377"/>
        <dbReference type="ChEBI" id="CHEBI:58928"/>
        <dbReference type="ChEBI" id="CHEBI:77893"/>
        <dbReference type="EC" id="3.5.2.7"/>
    </reaction>
</comment>
<dbReference type="NCBIfam" id="TIGR01224">
    <property type="entry name" value="hutI"/>
    <property type="match status" value="1"/>
</dbReference>
<dbReference type="CDD" id="cd01296">
    <property type="entry name" value="Imidazolone-5PH"/>
    <property type="match status" value="1"/>
</dbReference>
<evidence type="ECO:0000313" key="10">
    <source>
        <dbReference type="EMBL" id="GAA0718168.1"/>
    </source>
</evidence>
<proteinExistence type="inferred from homology"/>
<dbReference type="InterPro" id="IPR054418">
    <property type="entry name" value="MQNX/HUTI_composite_N"/>
</dbReference>
<dbReference type="EMBL" id="BAAACF010000001">
    <property type="protein sequence ID" value="GAA0718168.1"/>
    <property type="molecule type" value="Genomic_DNA"/>
</dbReference>
<feature type="binding site" evidence="7">
    <location>
        <position position="331"/>
    </location>
    <ligand>
        <name>N-formimidoyl-L-glutamate</name>
        <dbReference type="ChEBI" id="CHEBI:58928"/>
    </ligand>
</feature>
<evidence type="ECO:0000256" key="7">
    <source>
        <dbReference type="HAMAP-Rule" id="MF_00372"/>
    </source>
</evidence>
<sequence length="418" mass="45612">MKTRGNMIIKNASELVTCSGSKAKFGKEMRELGIIKDGAVVVEDGIIKAVGTTEEILKKYKEDNYEVIDAKGKAVLPGFVDSHTHFVFGGYRQEEFSWRLNGESYMEIMNKGGGIVNSVRATREASKEELISSAEDRLNSMLSFGVTTVEGKSGYGLDLETELKQLEVMHYLQKTHVMDIITTFMGAHATPGEYKDKKEEFVNVICEEMLPEVAKGNLAEFCDVFCEKGVFSVEESRRILLKARELGMKLKIHADEIVQLGGAELAAELGTISADHLLHASDNGLKEMANKGVVSTLLPTTAFCLKEPFARARYMIDNGSAVALATDFNPGSGFTNSIPLMIALATIYMGMNAEEAVTAITINGAAALDKADSVGSIDVGKKGDIVMLKYPSYKFLPYHTGVNIVEKVIKNGILVHQN</sequence>